<dbReference type="InterPro" id="IPR058532">
    <property type="entry name" value="YjbR/MT2646/Rv2570-like"/>
</dbReference>
<protein>
    <submittedName>
        <fullName evidence="1">MmcQ/YjbR family DNA-binding protein</fullName>
    </submittedName>
</protein>
<organism evidence="1 2">
    <name type="scientific">Gallibacter intestinalis</name>
    <dbReference type="NCBI Taxonomy" id="2779356"/>
    <lineage>
        <taxon>Bacteria</taxon>
        <taxon>Bacillati</taxon>
        <taxon>Bacillota</taxon>
        <taxon>Clostridia</taxon>
        <taxon>Eubacteriales</taxon>
        <taxon>Eubacteriaceae</taxon>
        <taxon>Gallibacter</taxon>
    </lineage>
</organism>
<dbReference type="Proteomes" id="UP001516588">
    <property type="component" value="Unassembled WGS sequence"/>
</dbReference>
<dbReference type="InterPro" id="IPR007351">
    <property type="entry name" value="YjbR"/>
</dbReference>
<dbReference type="EMBL" id="JADCKA010000010">
    <property type="protein sequence ID" value="MBE5035877.1"/>
    <property type="molecule type" value="Genomic_DNA"/>
</dbReference>
<sequence length="236" mass="27032">MINLTDIFRYKTLNLSKAVAFGFTKPDENGVIRYRRIINDDQYAIDIIIAKDGNVDYRVIDLADNSPYEPVKIESAHGAFVGEIREKCEALLKEIANSCFDLNLFQAEQAGRITDLIKETFGVSPDFPWDDYPDYAVFRHQDNNKWFAVILTVDIKKIYPESKDSGNIRILNLKAAPQVVAELIASYGYAPAYHMNKKHWYTAPLEGSFSDDELIRQIKESFEITLTVKKRRPIGK</sequence>
<dbReference type="GO" id="GO:0003677">
    <property type="term" value="F:DNA binding"/>
    <property type="evidence" value="ECO:0007669"/>
    <property type="project" value="UniProtKB-KW"/>
</dbReference>
<dbReference type="InterPro" id="IPR038056">
    <property type="entry name" value="YjbR-like_sf"/>
</dbReference>
<evidence type="ECO:0000313" key="2">
    <source>
        <dbReference type="Proteomes" id="UP001516588"/>
    </source>
</evidence>
<dbReference type="SUPFAM" id="SSF142906">
    <property type="entry name" value="YjbR-like"/>
    <property type="match status" value="1"/>
</dbReference>
<accession>A0ABR9QYR7</accession>
<proteinExistence type="predicted"/>
<dbReference type="RefSeq" id="WP_226385525.1">
    <property type="nucleotide sequence ID" value="NZ_JADCKA010000010.1"/>
</dbReference>
<gene>
    <name evidence="1" type="ORF">INF20_06270</name>
</gene>
<comment type="caution">
    <text evidence="1">The sequence shown here is derived from an EMBL/GenBank/DDBJ whole genome shotgun (WGS) entry which is preliminary data.</text>
</comment>
<dbReference type="Gene3D" id="3.90.1150.30">
    <property type="match status" value="1"/>
</dbReference>
<evidence type="ECO:0000313" key="1">
    <source>
        <dbReference type="EMBL" id="MBE5035877.1"/>
    </source>
</evidence>
<keyword evidence="1" id="KW-0238">DNA-binding</keyword>
<reference evidence="1 2" key="1">
    <citation type="submission" date="2020-10" db="EMBL/GenBank/DDBJ databases">
        <title>ChiBAC.</title>
        <authorList>
            <person name="Zenner C."/>
            <person name="Hitch T.C.A."/>
            <person name="Clavel T."/>
        </authorList>
    </citation>
    <scope>NUCLEOTIDE SEQUENCE [LARGE SCALE GENOMIC DNA]</scope>
    <source>
        <strain evidence="1 2">DSM 108706</strain>
    </source>
</reference>
<keyword evidence="2" id="KW-1185">Reference proteome</keyword>
<dbReference type="Pfam" id="PF04237">
    <property type="entry name" value="YjbR"/>
    <property type="match status" value="1"/>
</dbReference>
<name>A0ABR9QYR7_9FIRM</name>
<dbReference type="PANTHER" id="PTHR35145:SF1">
    <property type="entry name" value="CYTOPLASMIC PROTEIN"/>
    <property type="match status" value="1"/>
</dbReference>
<dbReference type="PANTHER" id="PTHR35145">
    <property type="entry name" value="CYTOPLASMIC PROTEIN-RELATED"/>
    <property type="match status" value="1"/>
</dbReference>